<evidence type="ECO:0008006" key="2">
    <source>
        <dbReference type="Google" id="ProtNLM"/>
    </source>
</evidence>
<gene>
    <name evidence="1" type="ORF">CLEP1334_LOCUS3695</name>
</gene>
<dbReference type="AlphaFoldDB" id="A0A7S0IPZ1"/>
<dbReference type="SUPFAM" id="SSF56219">
    <property type="entry name" value="DNase I-like"/>
    <property type="match status" value="1"/>
</dbReference>
<name>A0A7S0IPZ1_9EUKA</name>
<dbReference type="EMBL" id="HBER01007469">
    <property type="protein sequence ID" value="CAD8528468.1"/>
    <property type="molecule type" value="Transcribed_RNA"/>
</dbReference>
<protein>
    <recommendedName>
        <fullName evidence="2">Endonuclease/exonuclease/phosphatase domain-containing protein</fullName>
    </recommendedName>
</protein>
<organism evidence="1">
    <name type="scientific">Calcidiscus leptoporus</name>
    <dbReference type="NCBI Taxonomy" id="127549"/>
    <lineage>
        <taxon>Eukaryota</taxon>
        <taxon>Haptista</taxon>
        <taxon>Haptophyta</taxon>
        <taxon>Prymnesiophyceae</taxon>
        <taxon>Coccolithales</taxon>
        <taxon>Calcidiscaceae</taxon>
        <taxon>Calcidiscus</taxon>
    </lineage>
</organism>
<evidence type="ECO:0000313" key="1">
    <source>
        <dbReference type="EMBL" id="CAD8528468.1"/>
    </source>
</evidence>
<dbReference type="InterPro" id="IPR036691">
    <property type="entry name" value="Endo/exonu/phosph_ase_sf"/>
</dbReference>
<accession>A0A7S0IPZ1</accession>
<proteinExistence type="predicted"/>
<reference evidence="1" key="1">
    <citation type="submission" date="2021-01" db="EMBL/GenBank/DDBJ databases">
        <authorList>
            <person name="Corre E."/>
            <person name="Pelletier E."/>
            <person name="Niang G."/>
            <person name="Scheremetjew M."/>
            <person name="Finn R."/>
            <person name="Kale V."/>
            <person name="Holt S."/>
            <person name="Cochrane G."/>
            <person name="Meng A."/>
            <person name="Brown T."/>
            <person name="Cohen L."/>
        </authorList>
    </citation>
    <scope>NUCLEOTIDE SEQUENCE</scope>
    <source>
        <strain evidence="1">RCC1130</strain>
    </source>
</reference>
<sequence length="528" mass="58057">MGCICSCLLNPNRAANMAPKRLTAVTWNIAAINNNPFEYWLGKHPDPMYERLMSGVEQFISAPGEKDVAVSSIFSEAMWCELKQVMLTQSWAGIEGTEQRWRSDFSRRRIISEFLCDRSIGDKRLTSLPDRVTNSISVAAGGVVNRPTVVSNFSGEMKNLSSWWAAWKRFMFEEPVQVKEGKKLPCELLFKINRAKYPEVTEEEEAISIPLQLLALAIFDAILLHVVDSVMPGGAWQELKLGIVSALLATKRERTAEILATQYADADVCFVQEADLAFITFAEARFKGKYTVLRPHVLSKAQQNSLILLRNDVFDASSVVDCSADAMSTLGDQPVSDGDLLAVRVDGVDGTKYFLASFHGDTNGLASPKVLEALHLLCASTPGRTPLWGMDANTHKVGSKKAQGFDEFVALFTQLGYASCWATSATGATNHTTFNARTYLQAQLQKAVRSADVHSASSSAAVDKNPKDFVLFDCAAFSIEETLKDNTGCREFIDNICFPTLDFPSDHAVVKTVLLPRGSQAHGQQTQS</sequence>